<gene>
    <name evidence="2" type="ORF">Ocin01_00345</name>
</gene>
<evidence type="ECO:0000313" key="2">
    <source>
        <dbReference type="EMBL" id="ODN06303.1"/>
    </source>
</evidence>
<feature type="signal peptide" evidence="1">
    <location>
        <begin position="1"/>
        <end position="21"/>
    </location>
</feature>
<protein>
    <recommendedName>
        <fullName evidence="4">EGF-like domain-containing protein</fullName>
    </recommendedName>
</protein>
<name>A0A1D2NLZ4_ORCCI</name>
<sequence>MINQKLALQILILSIVPVSRGGSLRHRNRLHEINEHIHPEAFNELLGNVDLLLPGNPLGQTGSLEYGAPCIKINPKACKGFPEIGCVWVEGNTYVCRCDFLHTWNDTTGLCVPNVFAPCAFQASPINETIECGLNMECVSDFMAKGRTAKICRCKKGFKIAYDEEGLPAYCITDPQFVEDEEKDELQINKSFINTLDQFLMMLLLYLYTIYIHELVK</sequence>
<proteinExistence type="predicted"/>
<keyword evidence="3" id="KW-1185">Reference proteome</keyword>
<dbReference type="Proteomes" id="UP000094527">
    <property type="component" value="Unassembled WGS sequence"/>
</dbReference>
<comment type="caution">
    <text evidence="2">The sequence shown here is derived from an EMBL/GenBank/DDBJ whole genome shotgun (WGS) entry which is preliminary data.</text>
</comment>
<keyword evidence="1" id="KW-0732">Signal</keyword>
<evidence type="ECO:0000256" key="1">
    <source>
        <dbReference type="SAM" id="SignalP"/>
    </source>
</evidence>
<reference evidence="2 3" key="1">
    <citation type="journal article" date="2016" name="Genome Biol. Evol.">
        <title>Gene Family Evolution Reflects Adaptation to Soil Environmental Stressors in the Genome of the Collembolan Orchesella cincta.</title>
        <authorList>
            <person name="Faddeeva-Vakhrusheva A."/>
            <person name="Derks M.F."/>
            <person name="Anvar S.Y."/>
            <person name="Agamennone V."/>
            <person name="Suring W."/>
            <person name="Smit S."/>
            <person name="van Straalen N.M."/>
            <person name="Roelofs D."/>
        </authorList>
    </citation>
    <scope>NUCLEOTIDE SEQUENCE [LARGE SCALE GENOMIC DNA]</scope>
    <source>
        <tissue evidence="2">Mixed pool</tissue>
    </source>
</reference>
<feature type="chain" id="PRO_5008905743" description="EGF-like domain-containing protein" evidence="1">
    <location>
        <begin position="22"/>
        <end position="217"/>
    </location>
</feature>
<dbReference type="AlphaFoldDB" id="A0A1D2NLZ4"/>
<evidence type="ECO:0008006" key="4">
    <source>
        <dbReference type="Google" id="ProtNLM"/>
    </source>
</evidence>
<organism evidence="2 3">
    <name type="scientific">Orchesella cincta</name>
    <name type="common">Springtail</name>
    <name type="synonym">Podura cincta</name>
    <dbReference type="NCBI Taxonomy" id="48709"/>
    <lineage>
        <taxon>Eukaryota</taxon>
        <taxon>Metazoa</taxon>
        <taxon>Ecdysozoa</taxon>
        <taxon>Arthropoda</taxon>
        <taxon>Hexapoda</taxon>
        <taxon>Collembola</taxon>
        <taxon>Entomobryomorpha</taxon>
        <taxon>Entomobryoidea</taxon>
        <taxon>Orchesellidae</taxon>
        <taxon>Orchesellinae</taxon>
        <taxon>Orchesella</taxon>
    </lineage>
</organism>
<dbReference type="EMBL" id="LJIJ01000007">
    <property type="protein sequence ID" value="ODN06303.1"/>
    <property type="molecule type" value="Genomic_DNA"/>
</dbReference>
<accession>A0A1D2NLZ4</accession>
<evidence type="ECO:0000313" key="3">
    <source>
        <dbReference type="Proteomes" id="UP000094527"/>
    </source>
</evidence>